<keyword evidence="3" id="KW-1185">Reference proteome</keyword>
<dbReference type="Proteomes" id="UP000629098">
    <property type="component" value="Unassembled WGS sequence"/>
</dbReference>
<sequence>MKKLIYVAVFTLAITSSVPAVWASGKPGDANGSHLVKTAAYPNDTAAVNATHKFEVHVQGKPLAELAIDLPKGVSIDNGIEVRNQSGQKIPATISINNRKATVAFSQPVDPETKLSVLMRGVNTPGYNEPGANLTWAYRVYAKKVGLNGEISLGLAQIQTYGT</sequence>
<dbReference type="EMBL" id="JACXAE010000034">
    <property type="protein sequence ID" value="MBD2772093.1"/>
    <property type="molecule type" value="Genomic_DNA"/>
</dbReference>
<dbReference type="AlphaFoldDB" id="A0A8J6XR76"/>
<evidence type="ECO:0000256" key="1">
    <source>
        <dbReference type="SAM" id="SignalP"/>
    </source>
</evidence>
<keyword evidence="1" id="KW-0732">Signal</keyword>
<reference evidence="2" key="1">
    <citation type="submission" date="2020-09" db="EMBL/GenBank/DDBJ databases">
        <title>Iningainema tapete sp. nov. (Scytonemataceae, Cyanobacteria) from greenhouses in central Florida (USA) produces two types of nodularin with biosynthetic potential for microcystin-LR and anabaenopeptins.</title>
        <authorList>
            <person name="Berthold D.E."/>
            <person name="Lefler F.W."/>
            <person name="Huang I.-S."/>
            <person name="Abdulla H."/>
            <person name="Zimba P.V."/>
            <person name="Laughinghouse H.D. IV."/>
        </authorList>
    </citation>
    <scope>NUCLEOTIDE SEQUENCE</scope>
    <source>
        <strain evidence="2">BLCCT55</strain>
    </source>
</reference>
<comment type="caution">
    <text evidence="2">The sequence shown here is derived from an EMBL/GenBank/DDBJ whole genome shotgun (WGS) entry which is preliminary data.</text>
</comment>
<gene>
    <name evidence="2" type="ORF">ICL16_08350</name>
</gene>
<protein>
    <submittedName>
        <fullName evidence="2">DUF2808 domain-containing protein</fullName>
    </submittedName>
</protein>
<feature type="signal peptide" evidence="1">
    <location>
        <begin position="1"/>
        <end position="22"/>
    </location>
</feature>
<proteinExistence type="predicted"/>
<dbReference type="RefSeq" id="WP_190826378.1">
    <property type="nucleotide sequence ID" value="NZ_CAWPPI010000034.1"/>
</dbReference>
<dbReference type="Pfam" id="PF10989">
    <property type="entry name" value="DUF2808"/>
    <property type="match status" value="1"/>
</dbReference>
<name>A0A8J6XR76_9CYAN</name>
<dbReference type="InterPro" id="IPR021256">
    <property type="entry name" value="DUF2808"/>
</dbReference>
<accession>A0A8J6XR76</accession>
<feature type="chain" id="PRO_5035265888" evidence="1">
    <location>
        <begin position="23"/>
        <end position="163"/>
    </location>
</feature>
<evidence type="ECO:0000313" key="3">
    <source>
        <dbReference type="Proteomes" id="UP000629098"/>
    </source>
</evidence>
<evidence type="ECO:0000313" key="2">
    <source>
        <dbReference type="EMBL" id="MBD2772093.1"/>
    </source>
</evidence>
<organism evidence="2 3">
    <name type="scientific">Iningainema tapete BLCC-T55</name>
    <dbReference type="NCBI Taxonomy" id="2748662"/>
    <lineage>
        <taxon>Bacteria</taxon>
        <taxon>Bacillati</taxon>
        <taxon>Cyanobacteriota</taxon>
        <taxon>Cyanophyceae</taxon>
        <taxon>Nostocales</taxon>
        <taxon>Scytonemataceae</taxon>
        <taxon>Iningainema tapete</taxon>
    </lineage>
</organism>